<gene>
    <name evidence="2" type="ORF">CCE28_05045</name>
</gene>
<evidence type="ECO:0000313" key="2">
    <source>
        <dbReference type="EMBL" id="PAB60269.1"/>
    </source>
</evidence>
<organism evidence="2 3">
    <name type="scientific">Anaeromicrobium sediminis</name>
    <dbReference type="NCBI Taxonomy" id="1478221"/>
    <lineage>
        <taxon>Bacteria</taxon>
        <taxon>Bacillati</taxon>
        <taxon>Bacillota</taxon>
        <taxon>Clostridia</taxon>
        <taxon>Peptostreptococcales</taxon>
        <taxon>Thermotaleaceae</taxon>
        <taxon>Anaeromicrobium</taxon>
    </lineage>
</organism>
<sequence length="159" mass="19058">MITILFITFNIILIYFYLIRAEIRRRSRGEILVSNGNGINHRLFMGISYVIISVLLFLKTSNIEQFSIRMGFFFCGVVWLYKGLLKTQLCENGIYTPEYIINWEKIKNYKWISNYGEPYDLVEFDVKIFKGEKKVIMDVERIYKEYVEEFLSERVKKVE</sequence>
<feature type="transmembrane region" description="Helical" evidence="1">
    <location>
        <begin position="66"/>
        <end position="85"/>
    </location>
</feature>
<dbReference type="OrthoDB" id="1910002at2"/>
<dbReference type="EMBL" id="NIBG01000003">
    <property type="protein sequence ID" value="PAB60269.1"/>
    <property type="molecule type" value="Genomic_DNA"/>
</dbReference>
<accession>A0A267ML03</accession>
<keyword evidence="1" id="KW-0812">Transmembrane</keyword>
<keyword evidence="3" id="KW-1185">Reference proteome</keyword>
<evidence type="ECO:0000313" key="3">
    <source>
        <dbReference type="Proteomes" id="UP000216024"/>
    </source>
</evidence>
<proteinExistence type="predicted"/>
<comment type="caution">
    <text evidence="2">The sequence shown here is derived from an EMBL/GenBank/DDBJ whole genome shotgun (WGS) entry which is preliminary data.</text>
</comment>
<feature type="transmembrane region" description="Helical" evidence="1">
    <location>
        <begin position="6"/>
        <end position="23"/>
    </location>
</feature>
<reference evidence="2 3" key="1">
    <citation type="submission" date="2017-06" db="EMBL/GenBank/DDBJ databases">
        <title>Draft genome sequence of anaerobic fermentative bacterium Anaeromicrobium sediminis DY2726D isolated from West Pacific Ocean sediments.</title>
        <authorList>
            <person name="Zeng X."/>
        </authorList>
    </citation>
    <scope>NUCLEOTIDE SEQUENCE [LARGE SCALE GENOMIC DNA]</scope>
    <source>
        <strain evidence="2 3">DY2726D</strain>
    </source>
</reference>
<evidence type="ECO:0000256" key="1">
    <source>
        <dbReference type="SAM" id="Phobius"/>
    </source>
</evidence>
<evidence type="ECO:0008006" key="4">
    <source>
        <dbReference type="Google" id="ProtNLM"/>
    </source>
</evidence>
<dbReference type="RefSeq" id="WP_095131625.1">
    <property type="nucleotide sequence ID" value="NZ_NIBG01000003.1"/>
</dbReference>
<dbReference type="AlphaFoldDB" id="A0A267ML03"/>
<keyword evidence="1" id="KW-1133">Transmembrane helix</keyword>
<feature type="transmembrane region" description="Helical" evidence="1">
    <location>
        <begin position="43"/>
        <end position="60"/>
    </location>
</feature>
<name>A0A267ML03_9FIRM</name>
<protein>
    <recommendedName>
        <fullName evidence="4">DUF5673 domain-containing protein</fullName>
    </recommendedName>
</protein>
<keyword evidence="1" id="KW-0472">Membrane</keyword>
<dbReference type="Proteomes" id="UP000216024">
    <property type="component" value="Unassembled WGS sequence"/>
</dbReference>